<keyword evidence="1" id="KW-1133">Transmembrane helix</keyword>
<dbReference type="RefSeq" id="WP_149565263.1">
    <property type="nucleotide sequence ID" value="NZ_VIBR01000001.1"/>
</dbReference>
<proteinExistence type="predicted"/>
<name>A0A5A7ZTQ8_STRSA</name>
<keyword evidence="1" id="KW-0812">Transmembrane</keyword>
<organism evidence="2 3">
    <name type="scientific">Streptococcus sanguinis</name>
    <dbReference type="NCBI Taxonomy" id="1305"/>
    <lineage>
        <taxon>Bacteria</taxon>
        <taxon>Bacillati</taxon>
        <taxon>Bacillota</taxon>
        <taxon>Bacilli</taxon>
        <taxon>Lactobacillales</taxon>
        <taxon>Streptococcaceae</taxon>
        <taxon>Streptococcus</taxon>
    </lineage>
</organism>
<dbReference type="EMBL" id="VIBR01000001">
    <property type="protein sequence ID" value="KAA0119171.1"/>
    <property type="molecule type" value="Genomic_DNA"/>
</dbReference>
<feature type="transmembrane region" description="Helical" evidence="1">
    <location>
        <begin position="12"/>
        <end position="30"/>
    </location>
</feature>
<dbReference type="Proteomes" id="UP000324105">
    <property type="component" value="Unassembled WGS sequence"/>
</dbReference>
<sequence length="323" mass="38004">MNSLKPKIKKYILIFISFLAIFGLWMLLSYDKTEPKPKFKEEFAERPASKIDDIQIKPLEEGRIITIESPDVNDHFDIGHEKFYQQEWRRNISLGIDDERQKKGEYYFLHSYDIDTKKEEKKIDIFALIRKYNPNAGVKLPGEVVYYQGKDYFRITLQEQDKKKKGFYPLKEVFIDLDSGKVIDVIREQSKGMVQFDVALSLTNLSEQFDKEGYNMNLWYNRLTPSLEKHTNIPTGLNISQEHPELVHKLNEGKIKIFVRQGDNSYEEWFNLIMHWFAPVGQDRLALSITDKDTGEVTIINSYQDYLAWRESHPKDSEVQGSE</sequence>
<reference evidence="2 3" key="1">
    <citation type="submission" date="2019-06" db="EMBL/GenBank/DDBJ databases">
        <title>Genome sequence and analysis of a MDR-Streptococcus sanguis isolated from throat swab of children with scarlet fever from Hangzhou,China.</title>
        <authorList>
            <person name="Huang Y."/>
            <person name="Xie L."/>
            <person name="Liu W."/>
        </authorList>
    </citation>
    <scope>NUCLEOTIDE SEQUENCE [LARGE SCALE GENOMIC DNA]</scope>
    <source>
        <strain evidence="2 3">S28</strain>
    </source>
</reference>
<keyword evidence="1" id="KW-0472">Membrane</keyword>
<protein>
    <submittedName>
        <fullName evidence="2">Uncharacterized protein</fullName>
    </submittedName>
</protein>
<gene>
    <name evidence="2" type="ORF">FKX92_01100</name>
</gene>
<evidence type="ECO:0000313" key="2">
    <source>
        <dbReference type="EMBL" id="KAA0119171.1"/>
    </source>
</evidence>
<dbReference type="AlphaFoldDB" id="A0A5A7ZTQ8"/>
<evidence type="ECO:0000256" key="1">
    <source>
        <dbReference type="SAM" id="Phobius"/>
    </source>
</evidence>
<comment type="caution">
    <text evidence="2">The sequence shown here is derived from an EMBL/GenBank/DDBJ whole genome shotgun (WGS) entry which is preliminary data.</text>
</comment>
<accession>A0A5A7ZTQ8</accession>
<evidence type="ECO:0000313" key="3">
    <source>
        <dbReference type="Proteomes" id="UP000324105"/>
    </source>
</evidence>